<comment type="caution">
    <text evidence="1">The sequence shown here is derived from an EMBL/GenBank/DDBJ whole genome shotgun (WGS) entry which is preliminary data.</text>
</comment>
<name>A0A1E3GVZ1_9GAMM</name>
<accession>A0A1E3GVZ1</accession>
<dbReference type="Proteomes" id="UP000094379">
    <property type="component" value="Unassembled WGS sequence"/>
</dbReference>
<evidence type="ECO:0000313" key="2">
    <source>
        <dbReference type="Proteomes" id="UP000094379"/>
    </source>
</evidence>
<proteinExistence type="predicted"/>
<reference evidence="1 2" key="1">
    <citation type="submission" date="2016-07" db="EMBL/GenBank/DDBJ databases">
        <title>Draft Genome Sequence of Methylophaga muralis Bur 1.</title>
        <authorList>
            <person name="Vasilenko O.V."/>
            <person name="Doronina N.V."/>
            <person name="Shmareva M.N."/>
            <person name="Tarlachkov S.V."/>
            <person name="Mustakhimov I."/>
            <person name="Trotsenko Y.A."/>
        </authorList>
    </citation>
    <scope>NUCLEOTIDE SEQUENCE [LARGE SCALE GENOMIC DNA]</scope>
    <source>
        <strain evidence="1 2">Bur 1</strain>
    </source>
</reference>
<evidence type="ECO:0000313" key="1">
    <source>
        <dbReference type="EMBL" id="ODN68232.1"/>
    </source>
</evidence>
<sequence length="97" mass="11234">MLSRKWLLCWERLLLIDNNGGSDVRNHDGGLEIHIDNGHGVFHVHDRILDDDVCALNNIFLVDDNGVGYNYKPVHGDARYNHGDDDLYSRWDNLNQY</sequence>
<dbReference type="RefSeq" id="WP_069294805.1">
    <property type="nucleotide sequence ID" value="NZ_MCRI01000001.1"/>
</dbReference>
<organism evidence="1 2">
    <name type="scientific">Methylophaga muralis</name>
    <dbReference type="NCBI Taxonomy" id="291169"/>
    <lineage>
        <taxon>Bacteria</taxon>
        <taxon>Pseudomonadati</taxon>
        <taxon>Pseudomonadota</taxon>
        <taxon>Gammaproteobacteria</taxon>
        <taxon>Thiotrichales</taxon>
        <taxon>Piscirickettsiaceae</taxon>
        <taxon>Methylophaga</taxon>
    </lineage>
</organism>
<dbReference type="AlphaFoldDB" id="A0A1E3GVZ1"/>
<keyword evidence="2" id="KW-1185">Reference proteome</keyword>
<gene>
    <name evidence="1" type="ORF">A9E74_00204</name>
</gene>
<protein>
    <submittedName>
        <fullName evidence="1">Uncharacterized protein</fullName>
    </submittedName>
</protein>
<dbReference type="EMBL" id="MCRI01000001">
    <property type="protein sequence ID" value="ODN68232.1"/>
    <property type="molecule type" value="Genomic_DNA"/>
</dbReference>